<evidence type="ECO:0000256" key="3">
    <source>
        <dbReference type="ARBA" id="ARBA00023315"/>
    </source>
</evidence>
<evidence type="ECO:0000256" key="1">
    <source>
        <dbReference type="ARBA" id="ARBA00006383"/>
    </source>
</evidence>
<keyword evidence="4" id="KW-0046">Antibiotic resistance</keyword>
<dbReference type="PANTHER" id="PTHR11104">
    <property type="entry name" value="AMINOGLYCOSIDE N3-ACETYLTRANSFERASE"/>
    <property type="match status" value="1"/>
</dbReference>
<dbReference type="InterPro" id="IPR003679">
    <property type="entry name" value="Amioglycoside_AcTrfase"/>
</dbReference>
<proteinExistence type="inferred from homology"/>
<comment type="catalytic activity">
    <reaction evidence="4">
        <text>a 2-deoxystreptamine antibiotic + acetyl-CoA = an N(3)-acetyl-2-deoxystreptamine antibiotic + CoA + H(+)</text>
        <dbReference type="Rhea" id="RHEA:12665"/>
        <dbReference type="ChEBI" id="CHEBI:15378"/>
        <dbReference type="ChEBI" id="CHEBI:57287"/>
        <dbReference type="ChEBI" id="CHEBI:57288"/>
        <dbReference type="ChEBI" id="CHEBI:57921"/>
        <dbReference type="ChEBI" id="CHEBI:77452"/>
        <dbReference type="EC" id="2.3.1.81"/>
    </reaction>
</comment>
<dbReference type="InterPro" id="IPR028345">
    <property type="entry name" value="Antibiotic_NAT-like"/>
</dbReference>
<comment type="similarity">
    <text evidence="1 4">Belongs to the antibiotic N-acetyltransferase family.</text>
</comment>
<evidence type="ECO:0000313" key="5">
    <source>
        <dbReference type="EMBL" id="HIU12496.1"/>
    </source>
</evidence>
<reference evidence="5" key="1">
    <citation type="submission" date="2020-10" db="EMBL/GenBank/DDBJ databases">
        <authorList>
            <person name="Gilroy R."/>
        </authorList>
    </citation>
    <scope>NUCLEOTIDE SEQUENCE</scope>
    <source>
        <strain evidence="5">CHK195-11698</strain>
    </source>
</reference>
<evidence type="ECO:0000256" key="4">
    <source>
        <dbReference type="RuleBase" id="RU365031"/>
    </source>
</evidence>
<keyword evidence="2 4" id="KW-0808">Transferase</keyword>
<reference evidence="5" key="2">
    <citation type="journal article" date="2021" name="PeerJ">
        <title>Extensive microbial diversity within the chicken gut microbiome revealed by metagenomics and culture.</title>
        <authorList>
            <person name="Gilroy R."/>
            <person name="Ravi A."/>
            <person name="Getino M."/>
            <person name="Pursley I."/>
            <person name="Horton D.L."/>
            <person name="Alikhan N.F."/>
            <person name="Baker D."/>
            <person name="Gharbi K."/>
            <person name="Hall N."/>
            <person name="Watson M."/>
            <person name="Adriaenssens E.M."/>
            <person name="Foster-Nyarko E."/>
            <person name="Jarju S."/>
            <person name="Secka A."/>
            <person name="Antonio M."/>
            <person name="Oren A."/>
            <person name="Chaudhuri R.R."/>
            <person name="La Ragione R."/>
            <person name="Hildebrand F."/>
            <person name="Pallen M.J."/>
        </authorList>
    </citation>
    <scope>NUCLEOTIDE SEQUENCE</scope>
    <source>
        <strain evidence="5">CHK195-11698</strain>
    </source>
</reference>
<dbReference type="Pfam" id="PF02522">
    <property type="entry name" value="Antibiotic_NAT"/>
    <property type="match status" value="1"/>
</dbReference>
<dbReference type="EMBL" id="DVMJ01000002">
    <property type="protein sequence ID" value="HIU12496.1"/>
    <property type="molecule type" value="Genomic_DNA"/>
</dbReference>
<dbReference type="EC" id="2.3.1.-" evidence="4"/>
<comment type="caution">
    <text evidence="5">The sequence shown here is derived from an EMBL/GenBank/DDBJ whole genome shotgun (WGS) entry which is preliminary data.</text>
</comment>
<dbReference type="AlphaFoldDB" id="A0A9D1HLV2"/>
<organism evidence="5 6">
    <name type="scientific">Candidatus Fimiplasma intestinipullorum</name>
    <dbReference type="NCBI Taxonomy" id="2840825"/>
    <lineage>
        <taxon>Bacteria</taxon>
        <taxon>Bacillati</taxon>
        <taxon>Bacillota</taxon>
        <taxon>Clostridia</taxon>
        <taxon>Eubacteriales</taxon>
        <taxon>Candidatus Fimiplasma</taxon>
    </lineage>
</organism>
<accession>A0A9D1HLV2</accession>
<dbReference type="PANTHER" id="PTHR11104:SF0">
    <property type="entry name" value="SPBETA PROPHAGE-DERIVED AMINOGLYCOSIDE N(3')-ACETYLTRANSFERASE-LIKE PROTEIN YOKD"/>
    <property type="match status" value="1"/>
</dbReference>
<evidence type="ECO:0000256" key="2">
    <source>
        <dbReference type="ARBA" id="ARBA00022679"/>
    </source>
</evidence>
<dbReference type="GO" id="GO:0046677">
    <property type="term" value="P:response to antibiotic"/>
    <property type="evidence" value="ECO:0007669"/>
    <property type="project" value="UniProtKB-KW"/>
</dbReference>
<name>A0A9D1HLV2_9FIRM</name>
<protein>
    <recommendedName>
        <fullName evidence="4">Aminoglycoside N(3)-acetyltransferase</fullName>
        <ecNumber evidence="4">2.3.1.-</ecNumber>
    </recommendedName>
</protein>
<sequence>MHEADVIKKSHEPITQTRLQHDLEALGVHKGDTLLVHSSLSAIGWVVGREITVIEALLAVVGQEGTIVMPSFTGENSDPARWQNPPVPQDWIKIIQDNMPPFDPQKTPTREMGRIAEAFWHYPGVHRSNHPEVSFSAYGRFAEELTKDHLLSPGFGPSSPLYKLYEMHAKVLLLGVGYGNCTCLHLCEVMRNDPQTHFLSGARILENGRSVWKTFDEIDYDDGDFPQLGEEYEKSYPVSQGFVGMANCRLIDMYSLCQYGFTWMNQHRSVVK</sequence>
<gene>
    <name evidence="5" type="ORF">IAD15_00245</name>
</gene>
<dbReference type="Proteomes" id="UP000824175">
    <property type="component" value="Unassembled WGS sequence"/>
</dbReference>
<keyword evidence="3 4" id="KW-0012">Acyltransferase</keyword>
<dbReference type="GO" id="GO:0046353">
    <property type="term" value="F:aminoglycoside 3-N-acetyltransferase activity"/>
    <property type="evidence" value="ECO:0007669"/>
    <property type="project" value="UniProtKB-EC"/>
</dbReference>
<dbReference type="SUPFAM" id="SSF110710">
    <property type="entry name" value="TTHA0583/YokD-like"/>
    <property type="match status" value="1"/>
</dbReference>
<evidence type="ECO:0000313" key="6">
    <source>
        <dbReference type="Proteomes" id="UP000824175"/>
    </source>
</evidence>